<dbReference type="Gene3D" id="1.10.3970.10">
    <property type="entry name" value="BSD domain"/>
    <property type="match status" value="1"/>
</dbReference>
<dbReference type="PROSITE" id="PS50858">
    <property type="entry name" value="BSD"/>
    <property type="match status" value="1"/>
</dbReference>
<feature type="domain" description="BSD" evidence="2">
    <location>
        <begin position="157"/>
        <end position="209"/>
    </location>
</feature>
<feature type="compositionally biased region" description="Acidic residues" evidence="1">
    <location>
        <begin position="227"/>
        <end position="242"/>
    </location>
</feature>
<evidence type="ECO:0000259" key="2">
    <source>
        <dbReference type="PROSITE" id="PS50858"/>
    </source>
</evidence>
<evidence type="ECO:0000313" key="4">
    <source>
        <dbReference type="Proteomes" id="UP000191024"/>
    </source>
</evidence>
<organism evidence="3 4">
    <name type="scientific">Lachancea mirantina</name>
    <dbReference type="NCBI Taxonomy" id="1230905"/>
    <lineage>
        <taxon>Eukaryota</taxon>
        <taxon>Fungi</taxon>
        <taxon>Dikarya</taxon>
        <taxon>Ascomycota</taxon>
        <taxon>Saccharomycotina</taxon>
        <taxon>Saccharomycetes</taxon>
        <taxon>Saccharomycetales</taxon>
        <taxon>Saccharomycetaceae</taxon>
        <taxon>Lachancea</taxon>
    </lineage>
</organism>
<dbReference type="AlphaFoldDB" id="A0A1G4KHK8"/>
<dbReference type="InterPro" id="IPR051494">
    <property type="entry name" value="BSD_domain-containing"/>
</dbReference>
<dbReference type="InterPro" id="IPR035925">
    <property type="entry name" value="BSD_dom_sf"/>
</dbReference>
<gene>
    <name evidence="3" type="ORF">LAMI_0H12464G</name>
</gene>
<dbReference type="InterPro" id="IPR005607">
    <property type="entry name" value="BSD_dom"/>
</dbReference>
<dbReference type="PANTHER" id="PTHR16019">
    <property type="entry name" value="SYNAPSE-ASSOCIATED PROTEIN"/>
    <property type="match status" value="1"/>
</dbReference>
<evidence type="ECO:0000256" key="1">
    <source>
        <dbReference type="SAM" id="MobiDB-lite"/>
    </source>
</evidence>
<feature type="compositionally biased region" description="Acidic residues" evidence="1">
    <location>
        <begin position="259"/>
        <end position="271"/>
    </location>
</feature>
<accession>A0A1G4KHK8</accession>
<dbReference type="PANTHER" id="PTHR16019:SF5">
    <property type="entry name" value="BSD DOMAIN-CONTAINING PROTEIN 1"/>
    <property type="match status" value="1"/>
</dbReference>
<protein>
    <submittedName>
        <fullName evidence="3">LAMI_0H12464g1_1</fullName>
    </submittedName>
</protein>
<dbReference type="EMBL" id="LT598468">
    <property type="protein sequence ID" value="SCV03978.1"/>
    <property type="molecule type" value="Genomic_DNA"/>
</dbReference>
<reference evidence="4" key="1">
    <citation type="submission" date="2016-03" db="EMBL/GenBank/DDBJ databases">
        <authorList>
            <person name="Devillers H."/>
        </authorList>
    </citation>
    <scope>NUCLEOTIDE SEQUENCE [LARGE SCALE GENOMIC DNA]</scope>
</reference>
<keyword evidence="4" id="KW-1185">Reference proteome</keyword>
<sequence>MEFFYEEQATSNGPESSKNHDDKTDEAFRLLESEIDAGYNRTTTVLRKFMDDSKDIELKLPIDEELSNKTQEVLGKLDTKLQGVENMAQSYWKRVSSGPFWSSLTQQADKLNDISAKDSEGGNVTLKSATLAANRTEAELKSLSVDASIYLEGNVKVPESWNPDEKTSEIAALLEKEDELRALMNRIVPEKISYRDFWGIYMLRRNQILNTERKRKEILNHSTSEVQEVDWDDEDETGNDDETQNKQAKTKMEAAENVAADDDADEDDDWE</sequence>
<name>A0A1G4KHK8_9SACH</name>
<evidence type="ECO:0000313" key="3">
    <source>
        <dbReference type="EMBL" id="SCV03978.1"/>
    </source>
</evidence>
<dbReference type="SUPFAM" id="SSF140383">
    <property type="entry name" value="BSD domain-like"/>
    <property type="match status" value="1"/>
</dbReference>
<dbReference type="Pfam" id="PF03909">
    <property type="entry name" value="BSD"/>
    <property type="match status" value="1"/>
</dbReference>
<feature type="region of interest" description="Disordered" evidence="1">
    <location>
        <begin position="224"/>
        <end position="271"/>
    </location>
</feature>
<dbReference type="GO" id="GO:0005737">
    <property type="term" value="C:cytoplasm"/>
    <property type="evidence" value="ECO:0007669"/>
    <property type="project" value="TreeGrafter"/>
</dbReference>
<dbReference type="SMART" id="SM00751">
    <property type="entry name" value="BSD"/>
    <property type="match status" value="1"/>
</dbReference>
<proteinExistence type="predicted"/>
<dbReference type="Proteomes" id="UP000191024">
    <property type="component" value="Chromosome H"/>
</dbReference>
<feature type="region of interest" description="Disordered" evidence="1">
    <location>
        <begin position="1"/>
        <end position="25"/>
    </location>
</feature>
<dbReference type="OrthoDB" id="73788at2759"/>